<accession>A0AC61RJ24</accession>
<comment type="caution">
    <text evidence="1">The sequence shown here is derived from an EMBL/GenBank/DDBJ whole genome shotgun (WGS) entry which is preliminary data.</text>
</comment>
<reference evidence="1" key="1">
    <citation type="submission" date="2019-04" db="EMBL/GenBank/DDBJ databases">
        <title>Microbes associate with the intestines of laboratory mice.</title>
        <authorList>
            <person name="Navarre W."/>
            <person name="Wong E."/>
            <person name="Huang K."/>
            <person name="Tropini C."/>
            <person name="Ng K."/>
            <person name="Yu B."/>
        </authorList>
    </citation>
    <scope>NUCLEOTIDE SEQUENCE</scope>
    <source>
        <strain evidence="1">NM04_E33</strain>
    </source>
</reference>
<name>A0AC61RJ24_9BACT</name>
<sequence>MVGTASPETDTTTKKEPQPQPAEEEVKADTKPTSVPTANPMDEPEVCCGAHTVCEKTNLSPLTGEIVYYDDEELDRYRGRAADEYTQEEIEEFRDVLMTLLPQDVAGWSRSIQVREINLPTEIREELIMIVSDLRR</sequence>
<organism evidence="1 2">
    <name type="scientific">Lepagella muris</name>
    <dbReference type="NCBI Taxonomy" id="3032870"/>
    <lineage>
        <taxon>Bacteria</taxon>
        <taxon>Pseudomonadati</taxon>
        <taxon>Bacteroidota</taxon>
        <taxon>Bacteroidia</taxon>
        <taxon>Bacteroidales</taxon>
        <taxon>Muribaculaceae</taxon>
        <taxon>Lepagella</taxon>
    </lineage>
</organism>
<protein>
    <submittedName>
        <fullName evidence="1">Uncharacterized protein</fullName>
    </submittedName>
</protein>
<proteinExistence type="predicted"/>
<evidence type="ECO:0000313" key="1">
    <source>
        <dbReference type="EMBL" id="TGY80092.1"/>
    </source>
</evidence>
<evidence type="ECO:0000313" key="2">
    <source>
        <dbReference type="Proteomes" id="UP000306319"/>
    </source>
</evidence>
<dbReference type="EMBL" id="SRYB01000004">
    <property type="protein sequence ID" value="TGY80092.1"/>
    <property type="molecule type" value="Genomic_DNA"/>
</dbReference>
<keyword evidence="2" id="KW-1185">Reference proteome</keyword>
<dbReference type="Proteomes" id="UP000306319">
    <property type="component" value="Unassembled WGS sequence"/>
</dbReference>
<gene>
    <name evidence="1" type="ORF">E5331_03795</name>
</gene>